<proteinExistence type="predicted"/>
<evidence type="ECO:0000313" key="2">
    <source>
        <dbReference type="Proteomes" id="UP000294545"/>
    </source>
</evidence>
<dbReference type="RefSeq" id="WP_132282294.1">
    <property type="nucleotide sequence ID" value="NZ_SMGQ01000012.1"/>
</dbReference>
<reference evidence="1 2" key="1">
    <citation type="submission" date="2019-03" db="EMBL/GenBank/DDBJ databases">
        <title>Genomic Encyclopedia of Type Strains, Phase IV (KMG-IV): sequencing the most valuable type-strain genomes for metagenomic binning, comparative biology and taxonomic classification.</title>
        <authorList>
            <person name="Goeker M."/>
        </authorList>
    </citation>
    <scope>NUCLEOTIDE SEQUENCE [LARGE SCALE GENOMIC DNA]</scope>
    <source>
        <strain evidence="1 2">DSM 24176</strain>
    </source>
</reference>
<dbReference type="OrthoDB" id="1681497at2"/>
<dbReference type="EMBL" id="SMGQ01000012">
    <property type="protein sequence ID" value="TCK93388.1"/>
    <property type="molecule type" value="Genomic_DNA"/>
</dbReference>
<gene>
    <name evidence="1" type="ORF">EDC19_1581</name>
</gene>
<dbReference type="Proteomes" id="UP000294545">
    <property type="component" value="Unassembled WGS sequence"/>
</dbReference>
<keyword evidence="2" id="KW-1185">Reference proteome</keyword>
<dbReference type="AlphaFoldDB" id="A0A4R1MKM6"/>
<evidence type="ECO:0000313" key="1">
    <source>
        <dbReference type="EMBL" id="TCK93388.1"/>
    </source>
</evidence>
<comment type="caution">
    <text evidence="1">The sequence shown here is derived from an EMBL/GenBank/DDBJ whole genome shotgun (WGS) entry which is preliminary data.</text>
</comment>
<organism evidence="1 2">
    <name type="scientific">Natranaerovirga hydrolytica</name>
    <dbReference type="NCBI Taxonomy" id="680378"/>
    <lineage>
        <taxon>Bacteria</taxon>
        <taxon>Bacillati</taxon>
        <taxon>Bacillota</taxon>
        <taxon>Clostridia</taxon>
        <taxon>Lachnospirales</taxon>
        <taxon>Natranaerovirgaceae</taxon>
        <taxon>Natranaerovirga</taxon>
    </lineage>
</organism>
<sequence>MNNNIDFDSLIQVMGKTCYTTEVCGSCEGKECLVGYCKDSLVGCIKNKDEFIEDGMDDIPINDVKIYDEQRIVNTIAFTLKQCKNCQMYHDEECIINIIRSSMEIALMGDYIDYQGSTLMYFSDLANKDSEVQEKIFSRFNNKE</sequence>
<accession>A0A4R1MKM6</accession>
<name>A0A4R1MKM6_9FIRM</name>
<protein>
    <submittedName>
        <fullName evidence="1">Uncharacterized protein</fullName>
    </submittedName>
</protein>